<dbReference type="OrthoDB" id="5973539at2759"/>
<dbReference type="PANTHER" id="PTHR10067">
    <property type="entry name" value="PHOSPHATIDYLSERINE DECARBOXYLASE"/>
    <property type="match status" value="1"/>
</dbReference>
<dbReference type="RefSeq" id="XP_001838861.1">
    <property type="nucleotide sequence ID" value="XM_001838809.1"/>
</dbReference>
<keyword evidence="1" id="KW-0210">Decarboxylase</keyword>
<name>A8P523_COPC7</name>
<dbReference type="OMA" id="FCPAQRD"/>
<evidence type="ECO:0000313" key="5">
    <source>
        <dbReference type="EMBL" id="EAU82976.1"/>
    </source>
</evidence>
<organism evidence="5 6">
    <name type="scientific">Coprinopsis cinerea (strain Okayama-7 / 130 / ATCC MYA-4618 / FGSC 9003)</name>
    <name type="common">Inky cap fungus</name>
    <name type="synonym">Hormographiella aspergillata</name>
    <dbReference type="NCBI Taxonomy" id="240176"/>
    <lineage>
        <taxon>Eukaryota</taxon>
        <taxon>Fungi</taxon>
        <taxon>Dikarya</taxon>
        <taxon>Basidiomycota</taxon>
        <taxon>Agaricomycotina</taxon>
        <taxon>Agaricomycetes</taxon>
        <taxon>Agaricomycetidae</taxon>
        <taxon>Agaricales</taxon>
        <taxon>Agaricineae</taxon>
        <taxon>Psathyrellaceae</taxon>
        <taxon>Coprinopsis</taxon>
    </lineage>
</organism>
<sequence>MSTTRDPNGYLRRRPGPTGGRLSRYGGWLPAQPAVYREFLKSHRQLARQRRRDAVEHVPVVAQFEKTIRSDPVMSHLMDQIFLQVAKVPDFDNIDNFEELLYAMDEIVTTAPKFQVAKDEHGNTVGDTVGCPMYLILDLPSNTSAGYDLFRMPAFNKAMADVLNEWGRYLTTPDSGNVLNETDKGWFSPLSLASLEEGRGDFNSTYVCPEPDSPNRGFTSWDAFFTRAFQPSARPVIASHDKSIIHNACESTVYAISRNVMKHDQFWLKAQPYSLYDMLNQNDEDAEMFVGGTVFQAYLSPEDYHRWHAPIDGVITKTVLVPGAYFAALPDEGAEEDDPDLKPGDPHGASTRSQGWLTVASVRALIFIKADNPAIGTVCFIGVGMSEVSTCETTVRPGDRVRTGDQLGMFHFGGSSHALIFPAHAKITFADDVQVDKHLWLNSVIAQVKEE</sequence>
<evidence type="ECO:0000256" key="2">
    <source>
        <dbReference type="ARBA" id="ARBA00023239"/>
    </source>
</evidence>
<dbReference type="AlphaFoldDB" id="A8P523"/>
<dbReference type="GO" id="GO:0006646">
    <property type="term" value="P:phosphatidylethanolamine biosynthetic process"/>
    <property type="evidence" value="ECO:0007669"/>
    <property type="project" value="TreeGrafter"/>
</dbReference>
<evidence type="ECO:0000259" key="4">
    <source>
        <dbReference type="Pfam" id="PF12588"/>
    </source>
</evidence>
<evidence type="ECO:0000256" key="1">
    <source>
        <dbReference type="ARBA" id="ARBA00022793"/>
    </source>
</evidence>
<feature type="region of interest" description="Disordered" evidence="3">
    <location>
        <begin position="1"/>
        <end position="23"/>
    </location>
</feature>
<dbReference type="GO" id="GO:0005739">
    <property type="term" value="C:mitochondrion"/>
    <property type="evidence" value="ECO:0007669"/>
    <property type="project" value="TreeGrafter"/>
</dbReference>
<dbReference type="InterPro" id="IPR022237">
    <property type="entry name" value="PsiD-like"/>
</dbReference>
<comment type="caution">
    <text evidence="5">The sequence shown here is derived from an EMBL/GenBank/DDBJ whole genome shotgun (WGS) entry which is preliminary data.</text>
</comment>
<feature type="domain" description="L-tryptophan decarboxylase PsiD-like" evidence="4">
    <location>
        <begin position="59"/>
        <end position="194"/>
    </location>
</feature>
<keyword evidence="2" id="KW-0456">Lyase</keyword>
<dbReference type="Proteomes" id="UP000001861">
    <property type="component" value="Unassembled WGS sequence"/>
</dbReference>
<dbReference type="PANTHER" id="PTHR10067:SF9">
    <property type="entry name" value="PHOSPHATIDYLSERINE DECARBOXYLASE FAMILY PROTEIN (AFU_ORTHOLOGUE AFUA_7G01730)"/>
    <property type="match status" value="1"/>
</dbReference>
<protein>
    <submittedName>
        <fullName evidence="5">Phosphatidylserine decarboxylase</fullName>
    </submittedName>
</protein>
<keyword evidence="6" id="KW-1185">Reference proteome</keyword>
<dbReference type="STRING" id="240176.A8P523"/>
<accession>A8P523</accession>
<dbReference type="GeneID" id="6015456"/>
<dbReference type="VEuPathDB" id="FungiDB:CC1G_09238"/>
<reference evidence="5 6" key="1">
    <citation type="journal article" date="2010" name="Proc. Natl. Acad. Sci. U.S.A.">
        <title>Insights into evolution of multicellular fungi from the assembled chromosomes of the mushroom Coprinopsis cinerea (Coprinus cinereus).</title>
        <authorList>
            <person name="Stajich J.E."/>
            <person name="Wilke S.K."/>
            <person name="Ahren D."/>
            <person name="Au C.H."/>
            <person name="Birren B.W."/>
            <person name="Borodovsky M."/>
            <person name="Burns C."/>
            <person name="Canback B."/>
            <person name="Casselton L.A."/>
            <person name="Cheng C.K."/>
            <person name="Deng J."/>
            <person name="Dietrich F.S."/>
            <person name="Fargo D.C."/>
            <person name="Farman M.L."/>
            <person name="Gathman A.C."/>
            <person name="Goldberg J."/>
            <person name="Guigo R."/>
            <person name="Hoegger P.J."/>
            <person name="Hooker J.B."/>
            <person name="Huggins A."/>
            <person name="James T.Y."/>
            <person name="Kamada T."/>
            <person name="Kilaru S."/>
            <person name="Kodira C."/>
            <person name="Kues U."/>
            <person name="Kupfer D."/>
            <person name="Kwan H.S."/>
            <person name="Lomsadze A."/>
            <person name="Li W."/>
            <person name="Lilly W.W."/>
            <person name="Ma L.J."/>
            <person name="Mackey A.J."/>
            <person name="Manning G."/>
            <person name="Martin F."/>
            <person name="Muraguchi H."/>
            <person name="Natvig D.O."/>
            <person name="Palmerini H."/>
            <person name="Ramesh M.A."/>
            <person name="Rehmeyer C.J."/>
            <person name="Roe B.A."/>
            <person name="Shenoy N."/>
            <person name="Stanke M."/>
            <person name="Ter-Hovhannisyan V."/>
            <person name="Tunlid A."/>
            <person name="Velagapudi R."/>
            <person name="Vision T.J."/>
            <person name="Zeng Q."/>
            <person name="Zolan M.E."/>
            <person name="Pukkila P.J."/>
        </authorList>
    </citation>
    <scope>NUCLEOTIDE SEQUENCE [LARGE SCALE GENOMIC DNA]</scope>
    <source>
        <strain evidence="6">Okayama-7 / 130 / ATCC MYA-4618 / FGSC 9003</strain>
    </source>
</reference>
<dbReference type="Pfam" id="PF02666">
    <property type="entry name" value="PS_Dcarbxylase"/>
    <property type="match status" value="1"/>
</dbReference>
<dbReference type="KEGG" id="cci:CC1G_09238"/>
<dbReference type="InterPro" id="IPR003817">
    <property type="entry name" value="PS_Dcarbxylase"/>
</dbReference>
<proteinExistence type="predicted"/>
<dbReference type="GO" id="GO:0004609">
    <property type="term" value="F:phosphatidylserine decarboxylase activity"/>
    <property type="evidence" value="ECO:0007669"/>
    <property type="project" value="InterPro"/>
</dbReference>
<dbReference type="InParanoid" id="A8P523"/>
<dbReference type="EMBL" id="AACS02000011">
    <property type="protein sequence ID" value="EAU82976.1"/>
    <property type="molecule type" value="Genomic_DNA"/>
</dbReference>
<evidence type="ECO:0000313" key="6">
    <source>
        <dbReference type="Proteomes" id="UP000001861"/>
    </source>
</evidence>
<dbReference type="eggNOG" id="KOG2419">
    <property type="taxonomic scope" value="Eukaryota"/>
</dbReference>
<evidence type="ECO:0000256" key="3">
    <source>
        <dbReference type="SAM" id="MobiDB-lite"/>
    </source>
</evidence>
<gene>
    <name evidence="5" type="ORF">CC1G_09238</name>
</gene>
<feature type="region of interest" description="Disordered" evidence="3">
    <location>
        <begin position="332"/>
        <end position="352"/>
    </location>
</feature>
<dbReference type="Pfam" id="PF12588">
    <property type="entry name" value="PSDC"/>
    <property type="match status" value="1"/>
</dbReference>